<evidence type="ECO:0000313" key="8">
    <source>
        <dbReference type="Proteomes" id="UP000184233"/>
    </source>
</evidence>
<comment type="subcellular location">
    <subcellularLocation>
        <location evidence="1">Cell membrane</location>
        <topology evidence="1">Multi-pass membrane protein</topology>
    </subcellularLocation>
</comment>
<comment type="caution">
    <text evidence="7">The sequence shown here is derived from an EMBL/GenBank/DDBJ whole genome shotgun (WGS) entry which is preliminary data.</text>
</comment>
<feature type="transmembrane region" description="Helical" evidence="6">
    <location>
        <begin position="161"/>
        <end position="185"/>
    </location>
</feature>
<dbReference type="Proteomes" id="UP000184233">
    <property type="component" value="Unassembled WGS sequence"/>
</dbReference>
<feature type="transmembrane region" description="Helical" evidence="6">
    <location>
        <begin position="206"/>
        <end position="225"/>
    </location>
</feature>
<feature type="transmembrane region" description="Helical" evidence="6">
    <location>
        <begin position="42"/>
        <end position="59"/>
    </location>
</feature>
<evidence type="ECO:0008006" key="9">
    <source>
        <dbReference type="Google" id="ProtNLM"/>
    </source>
</evidence>
<evidence type="ECO:0000256" key="6">
    <source>
        <dbReference type="SAM" id="Phobius"/>
    </source>
</evidence>
<evidence type="ECO:0000256" key="3">
    <source>
        <dbReference type="ARBA" id="ARBA00022692"/>
    </source>
</evidence>
<feature type="transmembrane region" description="Helical" evidence="6">
    <location>
        <begin position="124"/>
        <end position="141"/>
    </location>
</feature>
<evidence type="ECO:0000256" key="4">
    <source>
        <dbReference type="ARBA" id="ARBA00022989"/>
    </source>
</evidence>
<dbReference type="STRING" id="1895771.BGO89_02235"/>
<keyword evidence="2" id="KW-1003">Cell membrane</keyword>
<sequence length="348" mass="37585">MARSNSLRLSIGIIIVGMALWYVASIADLGVMARILSQADPWWTLACIPCVLLSHLVRARRWQTLLQPVHPDTGLWTAFNAVMIGYAANTIIPRSGELIRPFVYSRREGIPLATSISSVIVERVLDVIALLIGIVLVLGIEHDKVTAAIPNFSPTMLFGSLVLPLIVLLVLIGIVVFTSAGPAMIDATVRRFHARTADAMSSMLGSVRAGLSVITTPSLWFRLAIESAGVWVLYILPMWFVWLALPIRSYPAFSFVDGAIVLVVIAIGVTIAPTPGALGIYQSFAQAALMRIYGASPEEGLAFGVLAWLVNYGTALLSGGICLVIEMRGGLSMRDMMGRGRVEPTSER</sequence>
<name>A0A1M3L203_9BACT</name>
<feature type="transmembrane region" description="Helical" evidence="6">
    <location>
        <begin position="12"/>
        <end position="36"/>
    </location>
</feature>
<dbReference type="GO" id="GO:0005886">
    <property type="term" value="C:plasma membrane"/>
    <property type="evidence" value="ECO:0007669"/>
    <property type="project" value="UniProtKB-SubCell"/>
</dbReference>
<dbReference type="NCBIfam" id="TIGR00374">
    <property type="entry name" value="flippase-like domain"/>
    <property type="match status" value="1"/>
</dbReference>
<protein>
    <recommendedName>
        <fullName evidence="9">TIGR00374 family protein</fullName>
    </recommendedName>
</protein>
<dbReference type="AlphaFoldDB" id="A0A1M3L203"/>
<keyword evidence="4 6" id="KW-1133">Transmembrane helix</keyword>
<evidence type="ECO:0000256" key="2">
    <source>
        <dbReference type="ARBA" id="ARBA00022475"/>
    </source>
</evidence>
<keyword evidence="3 6" id="KW-0812">Transmembrane</keyword>
<feature type="transmembrane region" description="Helical" evidence="6">
    <location>
        <begin position="231"/>
        <end position="247"/>
    </location>
</feature>
<organism evidence="7 8">
    <name type="scientific">Candidatus Kapaibacterium thiocyanatum</name>
    <dbReference type="NCBI Taxonomy" id="1895771"/>
    <lineage>
        <taxon>Bacteria</taxon>
        <taxon>Pseudomonadati</taxon>
        <taxon>Candidatus Kapaibacteriota</taxon>
        <taxon>Candidatus Kapaibacteriia</taxon>
        <taxon>Candidatus Kapaibacteriales</taxon>
        <taxon>Candidatus Kapaibacteriaceae</taxon>
        <taxon>Candidatus Kapaibacterium</taxon>
    </lineage>
</organism>
<feature type="transmembrane region" description="Helical" evidence="6">
    <location>
        <begin position="259"/>
        <end position="281"/>
    </location>
</feature>
<gene>
    <name evidence="7" type="ORF">BGO89_02235</name>
</gene>
<keyword evidence="5 6" id="KW-0472">Membrane</keyword>
<reference evidence="7 8" key="1">
    <citation type="submission" date="2016-09" db="EMBL/GenBank/DDBJ databases">
        <title>Genome-resolved meta-omics ties microbial dynamics to process performance in biotechnology for thiocyanate degradation.</title>
        <authorList>
            <person name="Kantor R.S."/>
            <person name="Huddy R.J."/>
            <person name="Iyer R."/>
            <person name="Thomas B.C."/>
            <person name="Brown C.T."/>
            <person name="Anantharaman K."/>
            <person name="Tringe S."/>
            <person name="Hettich R.L."/>
            <person name="Harrison S.T."/>
            <person name="Banfield J.F."/>
        </authorList>
    </citation>
    <scope>NUCLEOTIDE SEQUENCE [LARGE SCALE GENOMIC DNA]</scope>
    <source>
        <strain evidence="7">59-99</strain>
    </source>
</reference>
<dbReference type="EMBL" id="MKVH01000013">
    <property type="protein sequence ID" value="OJX59258.1"/>
    <property type="molecule type" value="Genomic_DNA"/>
</dbReference>
<evidence type="ECO:0000256" key="1">
    <source>
        <dbReference type="ARBA" id="ARBA00004651"/>
    </source>
</evidence>
<dbReference type="Pfam" id="PF03706">
    <property type="entry name" value="LPG_synthase_TM"/>
    <property type="match status" value="1"/>
</dbReference>
<dbReference type="PANTHER" id="PTHR39087">
    <property type="entry name" value="UPF0104 MEMBRANE PROTEIN MJ1595"/>
    <property type="match status" value="1"/>
</dbReference>
<feature type="transmembrane region" description="Helical" evidence="6">
    <location>
        <begin position="301"/>
        <end position="325"/>
    </location>
</feature>
<accession>A0A1M3L203</accession>
<dbReference type="InterPro" id="IPR022791">
    <property type="entry name" value="L-PG_synthase/AglD"/>
</dbReference>
<evidence type="ECO:0000313" key="7">
    <source>
        <dbReference type="EMBL" id="OJX59258.1"/>
    </source>
</evidence>
<proteinExistence type="predicted"/>
<dbReference type="PANTHER" id="PTHR39087:SF2">
    <property type="entry name" value="UPF0104 MEMBRANE PROTEIN MJ1595"/>
    <property type="match status" value="1"/>
</dbReference>
<evidence type="ECO:0000256" key="5">
    <source>
        <dbReference type="ARBA" id="ARBA00023136"/>
    </source>
</evidence>